<gene>
    <name evidence="1" type="ORF">S12H4_33536</name>
</gene>
<dbReference type="EMBL" id="BARW01019769">
    <property type="protein sequence ID" value="GAI99224.1"/>
    <property type="molecule type" value="Genomic_DNA"/>
</dbReference>
<protein>
    <submittedName>
        <fullName evidence="1">Uncharacterized protein</fullName>
    </submittedName>
</protein>
<dbReference type="AlphaFoldDB" id="X1V3M3"/>
<accession>X1V3M3</accession>
<organism evidence="1">
    <name type="scientific">marine sediment metagenome</name>
    <dbReference type="NCBI Taxonomy" id="412755"/>
    <lineage>
        <taxon>unclassified sequences</taxon>
        <taxon>metagenomes</taxon>
        <taxon>ecological metagenomes</taxon>
    </lineage>
</organism>
<name>X1V3M3_9ZZZZ</name>
<reference evidence="1" key="1">
    <citation type="journal article" date="2014" name="Front. Microbiol.">
        <title>High frequency of phylogenetically diverse reductive dehalogenase-homologous genes in deep subseafloor sedimentary metagenomes.</title>
        <authorList>
            <person name="Kawai M."/>
            <person name="Futagami T."/>
            <person name="Toyoda A."/>
            <person name="Takaki Y."/>
            <person name="Nishi S."/>
            <person name="Hori S."/>
            <person name="Arai W."/>
            <person name="Tsubouchi T."/>
            <person name="Morono Y."/>
            <person name="Uchiyama I."/>
            <person name="Ito T."/>
            <person name="Fujiyama A."/>
            <person name="Inagaki F."/>
            <person name="Takami H."/>
        </authorList>
    </citation>
    <scope>NUCLEOTIDE SEQUENCE</scope>
    <source>
        <strain evidence="1">Expedition CK06-06</strain>
    </source>
</reference>
<evidence type="ECO:0000313" key="1">
    <source>
        <dbReference type="EMBL" id="GAI99224.1"/>
    </source>
</evidence>
<feature type="non-terminal residue" evidence="1">
    <location>
        <position position="198"/>
    </location>
</feature>
<sequence>MSPSGQATHIGLGKQTIWDTPVPASDYIKFSSESLTLAIEELISTSLAVKRDEPDSFEGLGTIAGDTLHEVHPQALGHLLRSWFGKLLSQELVATKAYKHAFTPGKDKEAKGTADSGSETTLVDADLVTIDDEFNGCWVHIIAGTNAGEWALITDSEATTNTVTFAAMPLAIDNTSVYEIRNGPEHCILPPYTLEIHR</sequence>
<comment type="caution">
    <text evidence="1">The sequence shown here is derived from an EMBL/GenBank/DDBJ whole genome shotgun (WGS) entry which is preliminary data.</text>
</comment>
<proteinExistence type="predicted"/>